<name>A0A388TBQ3_TERA1</name>
<proteinExistence type="predicted"/>
<comment type="caution">
    <text evidence="1">The sequence shown here is derived from an EMBL/GenBank/DDBJ whole genome shotgun (WGS) entry which is preliminary data.</text>
</comment>
<protein>
    <submittedName>
        <fullName evidence="1">Uncharacterized protein</fullName>
    </submittedName>
</protein>
<organism evidence="1 2">
    <name type="scientific">Termititenax aidoneus</name>
    <dbReference type="NCBI Taxonomy" id="2218524"/>
    <lineage>
        <taxon>Bacteria</taxon>
        <taxon>Bacillati</taxon>
        <taxon>Candidatus Margulisiibacteriota</taxon>
        <taxon>Candidatus Termititenacia</taxon>
        <taxon>Candidatus Termititenacales</taxon>
        <taxon>Candidatus Termititenacaceae</taxon>
        <taxon>Candidatus Termititenax</taxon>
    </lineage>
</organism>
<accession>A0A388TBQ3</accession>
<sequence>MCAKKFTEPNFNNYNLAQAMVENNKATFIGRSHITAWVDSDTGVMKAGSQIECGGSLYYLDADETPAETSFKYIYIVPAIDSAYFIFSDAVPAYNATKGALYDGNNRAVASFTSDGWAIIGENFGSSESGSGGGSGLDQSLQNIVNEQNGMSAVPQTTGMHDSFMADENVVFNLNSNYSQGATTISLSIVQPENIGEFRQKYAYPFRTQIYDGTNKSYMVLTADSGEADSATTVTFTLAAPLVNLNGAQVAYTTSGTVSKLKMLITGSGTGTIPSDLTGQAAALPENLNVKYLPNTQVNKSMQAAIQLNPTKQYKIISVPNNLQIVLQSDTNDAAMFPLNDTTGQPTEILAYSLISNAFKKFTLSAPAAYSSPNLTLSVNESTAGLNTSAWYAIKSPILSARVEDISQAGALERVNIDKVLLSFIKREFLDKFDATIKNQWTYWTTYAYSGVSVAHGADNDGFYFGVYQNSGGSRNGEMVLALIPESESLCIIRIEVKANPNNMSCGVGFSTTYTANTGTTPFNGVALVISGSNFSIYNNGASVTSGNSGATTGIYRFTVGKDYIGAVRYNDPNSEPPIYRDTISVNQKPILKGNLCGFSMNVYTGQGSTTYGRVRSFSITTQTASNNIIYSLPAQTGNKITTAIAFPIADSASESPSLSGIASYLG</sequence>
<evidence type="ECO:0000313" key="2">
    <source>
        <dbReference type="Proteomes" id="UP000269352"/>
    </source>
</evidence>
<reference evidence="1 2" key="1">
    <citation type="journal article" date="2019" name="ISME J.">
        <title>Genome analyses of uncultured TG2/ZB3 bacteria in 'Margulisbacteria' specifically attached to ectosymbiotic spirochetes of protists in the termite gut.</title>
        <authorList>
            <person name="Utami Y.D."/>
            <person name="Kuwahara H."/>
            <person name="Igai K."/>
            <person name="Murakami T."/>
            <person name="Sugaya K."/>
            <person name="Morikawa T."/>
            <person name="Nagura Y."/>
            <person name="Yuki M."/>
            <person name="Deevong P."/>
            <person name="Inoue T."/>
            <person name="Kihara K."/>
            <person name="Lo N."/>
            <person name="Yamada A."/>
            <person name="Ohkuma M."/>
            <person name="Hongoh Y."/>
        </authorList>
    </citation>
    <scope>NUCLEOTIDE SEQUENCE [LARGE SCALE GENOMIC DNA]</scope>
    <source>
        <strain evidence="1">NkOx7-01</strain>
    </source>
</reference>
<dbReference type="AlphaFoldDB" id="A0A388TBQ3"/>
<keyword evidence="2" id="KW-1185">Reference proteome</keyword>
<dbReference type="EMBL" id="BGZN01000006">
    <property type="protein sequence ID" value="GBR73165.1"/>
    <property type="molecule type" value="Genomic_DNA"/>
</dbReference>
<dbReference type="Proteomes" id="UP000269352">
    <property type="component" value="Unassembled WGS sequence"/>
</dbReference>
<gene>
    <name evidence="1" type="ORF">NO1_0595</name>
</gene>
<evidence type="ECO:0000313" key="1">
    <source>
        <dbReference type="EMBL" id="GBR73165.1"/>
    </source>
</evidence>